<keyword evidence="3 5" id="KW-0378">Hydrolase</keyword>
<dbReference type="SUPFAM" id="SSF52743">
    <property type="entry name" value="Subtilisin-like"/>
    <property type="match status" value="1"/>
</dbReference>
<feature type="domain" description="Peptidase S8/S53" evidence="6">
    <location>
        <begin position="22"/>
        <end position="260"/>
    </location>
</feature>
<feature type="active site" description="Charge relay system" evidence="5">
    <location>
        <position position="222"/>
    </location>
</feature>
<keyword evidence="9" id="KW-1185">Reference proteome</keyword>
<dbReference type="InterPro" id="IPR023828">
    <property type="entry name" value="Peptidase_S8_Ser-AS"/>
</dbReference>
<feature type="domain" description="PatG C-terminal" evidence="7">
    <location>
        <begin position="445"/>
        <end position="553"/>
    </location>
</feature>
<dbReference type="RefSeq" id="WP_378305013.1">
    <property type="nucleotide sequence ID" value="NZ_JBHUKS010000011.1"/>
</dbReference>
<dbReference type="InterPro" id="IPR040636">
    <property type="entry name" value="PatG_C"/>
</dbReference>
<dbReference type="PROSITE" id="PS51892">
    <property type="entry name" value="SUBTILASE"/>
    <property type="match status" value="1"/>
</dbReference>
<evidence type="ECO:0000259" key="7">
    <source>
        <dbReference type="Pfam" id="PF18065"/>
    </source>
</evidence>
<evidence type="ECO:0000256" key="2">
    <source>
        <dbReference type="ARBA" id="ARBA00022670"/>
    </source>
</evidence>
<dbReference type="InterPro" id="IPR015500">
    <property type="entry name" value="Peptidase_S8_subtilisin-rel"/>
</dbReference>
<organism evidence="8 9">
    <name type="scientific">Amycolatopsis silviterrae</name>
    <dbReference type="NCBI Taxonomy" id="1656914"/>
    <lineage>
        <taxon>Bacteria</taxon>
        <taxon>Bacillati</taxon>
        <taxon>Actinomycetota</taxon>
        <taxon>Actinomycetes</taxon>
        <taxon>Pseudonocardiales</taxon>
        <taxon>Pseudonocardiaceae</taxon>
        <taxon>Amycolatopsis</taxon>
    </lineage>
</organism>
<dbReference type="Pfam" id="PF00082">
    <property type="entry name" value="Peptidase_S8"/>
    <property type="match status" value="1"/>
</dbReference>
<dbReference type="InterPro" id="IPR000209">
    <property type="entry name" value="Peptidase_S8/S53_dom"/>
</dbReference>
<protein>
    <submittedName>
        <fullName evidence="8">S8 family serine peptidase</fullName>
    </submittedName>
</protein>
<dbReference type="PANTHER" id="PTHR43806:SF11">
    <property type="entry name" value="CEREVISIN-RELATED"/>
    <property type="match status" value="1"/>
</dbReference>
<dbReference type="PANTHER" id="PTHR43806">
    <property type="entry name" value="PEPTIDASE S8"/>
    <property type="match status" value="1"/>
</dbReference>
<sequence length="557" mass="58214">MTALRDIPGVPELWRESTGHPDVVVGVLDGRPDLGHPALRGADIEVLEPRWLGSARDTGPPVEHGTFITAVLFGRHDSATPGFVPRCRGVVVPALRVESDGLDPLNLARSIEALVAAGAHLIHCSVALPTLSGDADPLFKRAVAAAVEAGVLIVTPTGNEGGRTLAAPAILPGVLAVGAHADDGTVFRYSNWGSAYLPHAVVAPGEFEHAVPGGTRRRKGTSVAAPVVTGIAALLASTRVSRGLPADPLGVRDALVATATPCGLTDSAGEPARCLAGKVNLAAAARAAVADDVVPSLLPMPVSPVFALGRLGYGFASRQDRDRFARPEDPRWMAEYLAAHPEAAVALMWTVDVDGSPQHALIPSGPYRADIFAKLIAVLAAQERAVDLVSVAGTAVGTHVRPLGGGVVPVLTLSAPARLSAWSVADRIRTTVAAIAPPPHLVGRVEAALRDFVNAVTGALRNPGRHAPQRALNHTAVDLIPPARAVAFAAARDLELRDLAVVRSPYGRPDSDSWDICLQFANPGDEYRGVTEWRFTVDVADVDPVTFGEPRSWAKRA</sequence>
<evidence type="ECO:0000256" key="4">
    <source>
        <dbReference type="ARBA" id="ARBA00022825"/>
    </source>
</evidence>
<feature type="active site" description="Charge relay system" evidence="5">
    <location>
        <position position="29"/>
    </location>
</feature>
<evidence type="ECO:0000256" key="5">
    <source>
        <dbReference type="PROSITE-ProRule" id="PRU01240"/>
    </source>
</evidence>
<gene>
    <name evidence="8" type="ORF">ACFSVL_16465</name>
</gene>
<dbReference type="Proteomes" id="UP001597483">
    <property type="component" value="Unassembled WGS sequence"/>
</dbReference>
<proteinExistence type="inferred from homology"/>
<dbReference type="InterPro" id="IPR050131">
    <property type="entry name" value="Peptidase_S8_subtilisin-like"/>
</dbReference>
<name>A0ABW5H7Y8_9PSEU</name>
<dbReference type="Gene3D" id="3.40.50.200">
    <property type="entry name" value="Peptidase S8/S53 domain"/>
    <property type="match status" value="1"/>
</dbReference>
<comment type="similarity">
    <text evidence="1 5">Belongs to the peptidase S8 family.</text>
</comment>
<reference evidence="9" key="1">
    <citation type="journal article" date="2019" name="Int. J. Syst. Evol. Microbiol.">
        <title>The Global Catalogue of Microorganisms (GCM) 10K type strain sequencing project: providing services to taxonomists for standard genome sequencing and annotation.</title>
        <authorList>
            <consortium name="The Broad Institute Genomics Platform"/>
            <consortium name="The Broad Institute Genome Sequencing Center for Infectious Disease"/>
            <person name="Wu L."/>
            <person name="Ma J."/>
        </authorList>
    </citation>
    <scope>NUCLEOTIDE SEQUENCE [LARGE SCALE GENOMIC DNA]</scope>
    <source>
        <strain evidence="9">CGMCC 4.7641</strain>
    </source>
</reference>
<evidence type="ECO:0000259" key="6">
    <source>
        <dbReference type="Pfam" id="PF00082"/>
    </source>
</evidence>
<accession>A0ABW5H7Y8</accession>
<dbReference type="EMBL" id="JBHUKS010000011">
    <property type="protein sequence ID" value="MFD2468984.1"/>
    <property type="molecule type" value="Genomic_DNA"/>
</dbReference>
<dbReference type="InterPro" id="IPR036852">
    <property type="entry name" value="Peptidase_S8/S53_dom_sf"/>
</dbReference>
<keyword evidence="2 5" id="KW-0645">Protease</keyword>
<dbReference type="PROSITE" id="PS00138">
    <property type="entry name" value="SUBTILASE_SER"/>
    <property type="match status" value="1"/>
</dbReference>
<feature type="active site" description="Charge relay system" evidence="5">
    <location>
        <position position="64"/>
    </location>
</feature>
<dbReference type="Pfam" id="PF18065">
    <property type="entry name" value="PatG_C"/>
    <property type="match status" value="1"/>
</dbReference>
<evidence type="ECO:0000313" key="9">
    <source>
        <dbReference type="Proteomes" id="UP001597483"/>
    </source>
</evidence>
<evidence type="ECO:0000256" key="3">
    <source>
        <dbReference type="ARBA" id="ARBA00022801"/>
    </source>
</evidence>
<evidence type="ECO:0000256" key="1">
    <source>
        <dbReference type="ARBA" id="ARBA00011073"/>
    </source>
</evidence>
<evidence type="ECO:0000313" key="8">
    <source>
        <dbReference type="EMBL" id="MFD2468984.1"/>
    </source>
</evidence>
<comment type="caution">
    <text evidence="8">The sequence shown here is derived from an EMBL/GenBank/DDBJ whole genome shotgun (WGS) entry which is preliminary data.</text>
</comment>
<keyword evidence="4 5" id="KW-0720">Serine protease</keyword>
<dbReference type="PRINTS" id="PR00723">
    <property type="entry name" value="SUBTILISIN"/>
</dbReference>